<dbReference type="PROSITE" id="PS50110">
    <property type="entry name" value="RESPONSE_REGULATORY"/>
    <property type="match status" value="1"/>
</dbReference>
<dbReference type="InterPro" id="IPR011006">
    <property type="entry name" value="CheY-like_superfamily"/>
</dbReference>
<organism evidence="4 5">
    <name type="scientific">Candidatus Sulfobium mesophilum</name>
    <dbReference type="NCBI Taxonomy" id="2016548"/>
    <lineage>
        <taxon>Bacteria</taxon>
        <taxon>Pseudomonadati</taxon>
        <taxon>Nitrospirota</taxon>
        <taxon>Nitrospiria</taxon>
        <taxon>Nitrospirales</taxon>
        <taxon>Nitrospiraceae</taxon>
        <taxon>Candidatus Sulfobium</taxon>
    </lineage>
</organism>
<evidence type="ECO:0000259" key="3">
    <source>
        <dbReference type="PROSITE" id="PS50110"/>
    </source>
</evidence>
<dbReference type="InterPro" id="IPR009875">
    <property type="entry name" value="PilZ_domain"/>
</dbReference>
<keyword evidence="1 2" id="KW-0597">Phosphoprotein</keyword>
<dbReference type="PANTHER" id="PTHR44591:SF3">
    <property type="entry name" value="RESPONSE REGULATORY DOMAIN-CONTAINING PROTEIN"/>
    <property type="match status" value="1"/>
</dbReference>
<reference evidence="5" key="1">
    <citation type="submission" date="2018-03" db="EMBL/GenBank/DDBJ databases">
        <authorList>
            <person name="Zecchin S."/>
        </authorList>
    </citation>
    <scope>NUCLEOTIDE SEQUENCE [LARGE SCALE GENOMIC DNA]</scope>
</reference>
<keyword evidence="5" id="KW-1185">Reference proteome</keyword>
<dbReference type="AlphaFoldDB" id="A0A2U3QHZ2"/>
<dbReference type="OrthoDB" id="5387333at2"/>
<proteinExistence type="predicted"/>
<dbReference type="Gene3D" id="2.40.10.220">
    <property type="entry name" value="predicted glycosyltransferase like domains"/>
    <property type="match status" value="1"/>
</dbReference>
<feature type="modified residue" description="4-aspartylphosphate" evidence="2">
    <location>
        <position position="60"/>
    </location>
</feature>
<evidence type="ECO:0000313" key="5">
    <source>
        <dbReference type="Proteomes" id="UP000245125"/>
    </source>
</evidence>
<dbReference type="Proteomes" id="UP000245125">
    <property type="component" value="Unassembled WGS sequence"/>
</dbReference>
<dbReference type="SUPFAM" id="SSF141371">
    <property type="entry name" value="PilZ domain-like"/>
    <property type="match status" value="1"/>
</dbReference>
<accession>A0A2U3QHZ2</accession>
<dbReference type="Gene3D" id="3.40.50.2300">
    <property type="match status" value="1"/>
</dbReference>
<evidence type="ECO:0000256" key="2">
    <source>
        <dbReference type="PROSITE-ProRule" id="PRU00169"/>
    </source>
</evidence>
<dbReference type="SMART" id="SM00448">
    <property type="entry name" value="REC"/>
    <property type="match status" value="1"/>
</dbReference>
<dbReference type="InterPro" id="IPR001789">
    <property type="entry name" value="Sig_transdc_resp-reg_receiver"/>
</dbReference>
<dbReference type="EMBL" id="OUUY01000086">
    <property type="protein sequence ID" value="SPQ01024.1"/>
    <property type="molecule type" value="Genomic_DNA"/>
</dbReference>
<dbReference type="GO" id="GO:0035438">
    <property type="term" value="F:cyclic-di-GMP binding"/>
    <property type="evidence" value="ECO:0007669"/>
    <property type="project" value="InterPro"/>
</dbReference>
<dbReference type="PANTHER" id="PTHR44591">
    <property type="entry name" value="STRESS RESPONSE REGULATOR PROTEIN 1"/>
    <property type="match status" value="1"/>
</dbReference>
<sequence length="233" mass="26423">MLVNRGKSLKKILMMSRLQAIIDKEGDILHRGEYKIYTAMSGEEALKMLASQKMDLIIADLDTSGISGDKLCSTIKQENKMKGTFVILACNNNEADIERCKKSGADFYLTKPIDAAQLLKKIREVFHVQRRESLRIPVEVSVIGSCSYQTFFCNAVNISSTGLLIQTDRIFKKRDKVSCQLSLPGVRQITVNSEVVRVMIKSNNIYRYGIRFYHLKADTRSAIETYIGKNKLR</sequence>
<protein>
    <recommendedName>
        <fullName evidence="3">Response regulatory domain-containing protein</fullName>
    </recommendedName>
</protein>
<name>A0A2U3QHZ2_9BACT</name>
<evidence type="ECO:0000313" key="4">
    <source>
        <dbReference type="EMBL" id="SPQ01024.1"/>
    </source>
</evidence>
<dbReference type="Pfam" id="PF07238">
    <property type="entry name" value="PilZ"/>
    <property type="match status" value="1"/>
</dbReference>
<dbReference type="Pfam" id="PF00072">
    <property type="entry name" value="Response_reg"/>
    <property type="match status" value="1"/>
</dbReference>
<dbReference type="GO" id="GO:0000160">
    <property type="term" value="P:phosphorelay signal transduction system"/>
    <property type="evidence" value="ECO:0007669"/>
    <property type="project" value="InterPro"/>
</dbReference>
<dbReference type="InterPro" id="IPR050595">
    <property type="entry name" value="Bact_response_regulator"/>
</dbReference>
<evidence type="ECO:0000256" key="1">
    <source>
        <dbReference type="ARBA" id="ARBA00022553"/>
    </source>
</evidence>
<dbReference type="SUPFAM" id="SSF52172">
    <property type="entry name" value="CheY-like"/>
    <property type="match status" value="1"/>
</dbReference>
<feature type="domain" description="Response regulatory" evidence="3">
    <location>
        <begin position="11"/>
        <end position="126"/>
    </location>
</feature>
<gene>
    <name evidence="4" type="ORF">NBG4_40064</name>
</gene>